<proteinExistence type="predicted"/>
<dbReference type="OrthoDB" id="2940156at2"/>
<dbReference type="AlphaFoldDB" id="A0A0V8HAG9"/>
<gene>
    <name evidence="2" type="ORF">GA0061094_3818</name>
</gene>
<sequence length="70" mass="7643">MFIGRTLYILGMLTAALCFIGFMMIVFTSGSGGNELIYTFFGFLNGLMAMGVGELVIDSNHRQKIENPDG</sequence>
<reference evidence="3" key="1">
    <citation type="submission" date="2016-08" db="EMBL/GenBank/DDBJ databases">
        <authorList>
            <person name="Varghese N."/>
            <person name="Submissions Spin"/>
        </authorList>
    </citation>
    <scope>NUCLEOTIDE SEQUENCE [LARGE SCALE GENOMIC DNA]</scope>
    <source>
        <strain evidence="3">SGD-1123</strain>
    </source>
</reference>
<keyword evidence="1" id="KW-1133">Transmembrane helix</keyword>
<keyword evidence="1" id="KW-0812">Transmembrane</keyword>
<evidence type="ECO:0000256" key="1">
    <source>
        <dbReference type="SAM" id="Phobius"/>
    </source>
</evidence>
<dbReference type="Proteomes" id="UP000181997">
    <property type="component" value="Unassembled WGS sequence"/>
</dbReference>
<keyword evidence="3" id="KW-1185">Reference proteome</keyword>
<feature type="transmembrane region" description="Helical" evidence="1">
    <location>
        <begin position="7"/>
        <end position="30"/>
    </location>
</feature>
<dbReference type="EMBL" id="FMAU01000006">
    <property type="protein sequence ID" value="SCC30180.1"/>
    <property type="molecule type" value="Genomic_DNA"/>
</dbReference>
<name>A0A0V8HAG9_9BACI</name>
<accession>A0A0V8HAG9</accession>
<keyword evidence="1" id="KW-0472">Membrane</keyword>
<organism evidence="2 3">
    <name type="scientific">[Bacillus] enclensis</name>
    <dbReference type="NCBI Taxonomy" id="1402860"/>
    <lineage>
        <taxon>Bacteria</taxon>
        <taxon>Bacillati</taxon>
        <taxon>Bacillota</taxon>
        <taxon>Bacilli</taxon>
        <taxon>Bacillales</taxon>
        <taxon>Bacillaceae</taxon>
        <taxon>Rossellomorea</taxon>
    </lineage>
</organism>
<protein>
    <submittedName>
        <fullName evidence="2">Uncharacterized protein</fullName>
    </submittedName>
</protein>
<feature type="transmembrane region" description="Helical" evidence="1">
    <location>
        <begin position="36"/>
        <end position="57"/>
    </location>
</feature>
<evidence type="ECO:0000313" key="3">
    <source>
        <dbReference type="Proteomes" id="UP000181997"/>
    </source>
</evidence>
<dbReference type="RefSeq" id="WP_032086412.1">
    <property type="nucleotide sequence ID" value="NZ_FMAU01000006.1"/>
</dbReference>
<evidence type="ECO:0000313" key="2">
    <source>
        <dbReference type="EMBL" id="SCC30180.1"/>
    </source>
</evidence>